<sequence>MGSLLSPFAGLGVRVLRLGLVAYPGLGGSGIVATELAHRLAQMGHRVYLFATERPFRLPKDSPVVYIPVDLPFYPVFPGPLYTLSLAGVLEREARRLGLELVHTHYAIPHAAAAYLGLGEELPLVHTLHGTDVSVLGMDPAFHGPTRKALQRAKATTAVSRALAQEAQKAFGVSPVVIHNAVDPDRFYPRPDRKKLYAEEGEWLLVHASNFRPIKRVPDIVRAFAKVRRKVQARLLLLGKGPEEGEAKRVAEELGVERWVTFHPPTPHPEEILGAADLFLLASEEESFGQAALEALASGVPVVATAVGGVPELVRPEVGRLVELGDLEGFAQAVLDLLAHPKLPSMRKAAREYAIARFHPERITQAYLEVYQKALEDSP</sequence>
<dbReference type="InterPro" id="IPR028098">
    <property type="entry name" value="Glyco_trans_4-like_N"/>
</dbReference>
<accession>E8PPF0</accession>
<dbReference type="NCBIfam" id="TIGR03999">
    <property type="entry name" value="thiol_BshA"/>
    <property type="match status" value="1"/>
</dbReference>
<dbReference type="InterPro" id="IPR001296">
    <property type="entry name" value="Glyco_trans_1"/>
</dbReference>
<dbReference type="AlphaFoldDB" id="E8PPF0"/>
<dbReference type="GO" id="GO:0016757">
    <property type="term" value="F:glycosyltransferase activity"/>
    <property type="evidence" value="ECO:0007669"/>
    <property type="project" value="InterPro"/>
</dbReference>
<dbReference type="EMBL" id="CP001962">
    <property type="protein sequence ID" value="ADW21616.1"/>
    <property type="molecule type" value="Genomic_DNA"/>
</dbReference>
<dbReference type="Pfam" id="PF13439">
    <property type="entry name" value="Glyco_transf_4"/>
    <property type="match status" value="1"/>
</dbReference>
<reference evidence="3 4" key="2">
    <citation type="journal article" date="2011" name="BMC Genomics">
        <title>Sequence of the hyperplastic genome of the naturally competent Thermus scotoductus SA-01.</title>
        <authorList>
            <person name="Gounder K."/>
            <person name="Brzuszkiewicz E."/>
            <person name="Liesegang H."/>
            <person name="Wollherr A."/>
            <person name="Daniel R."/>
            <person name="Gottschalk G."/>
            <person name="Reva O."/>
            <person name="Kumwenda B."/>
            <person name="Srivastava M."/>
            <person name="Bricio C."/>
            <person name="Berenguer J."/>
            <person name="van Heerden E."/>
            <person name="Litthauer D."/>
        </authorList>
    </citation>
    <scope>NUCLEOTIDE SEQUENCE [LARGE SCALE GENOMIC DNA]</scope>
    <source>
        <strain evidence="4">ATCC 700910 / SA-01</strain>
    </source>
</reference>
<dbReference type="eggNOG" id="COG0438">
    <property type="taxonomic scope" value="Bacteria"/>
</dbReference>
<evidence type="ECO:0000259" key="2">
    <source>
        <dbReference type="Pfam" id="PF13439"/>
    </source>
</evidence>
<dbReference type="InterPro" id="IPR050194">
    <property type="entry name" value="Glycosyltransferase_grp1"/>
</dbReference>
<evidence type="ECO:0000259" key="1">
    <source>
        <dbReference type="Pfam" id="PF00534"/>
    </source>
</evidence>
<reference evidence="4" key="1">
    <citation type="submission" date="2010-03" db="EMBL/GenBank/DDBJ databases">
        <title>The genome sequence of Thermus scotoductus SA-01.</title>
        <authorList>
            <person name="Gounder K."/>
            <person name="Liesegang H."/>
            <person name="Brzuszkiewicz E."/>
            <person name="Wollherr A."/>
            <person name="Daniel R."/>
            <person name="Gottschalk G."/>
            <person name="van Heerden E."/>
            <person name="Litthauer D."/>
        </authorList>
    </citation>
    <scope>NUCLEOTIDE SEQUENCE [LARGE SCALE GENOMIC DNA]</scope>
    <source>
        <strain evidence="4">ATCC 700910 / SA-01</strain>
    </source>
</reference>
<keyword evidence="3" id="KW-0808">Transferase</keyword>
<dbReference type="Pfam" id="PF00534">
    <property type="entry name" value="Glycos_transf_1"/>
    <property type="match status" value="1"/>
</dbReference>
<dbReference type="Gene3D" id="3.40.50.2000">
    <property type="entry name" value="Glycogen Phosphorylase B"/>
    <property type="match status" value="2"/>
</dbReference>
<dbReference type="GO" id="GO:0071793">
    <property type="term" value="P:bacillithiol biosynthetic process"/>
    <property type="evidence" value="ECO:0007669"/>
    <property type="project" value="InterPro"/>
</dbReference>
<dbReference type="KEGG" id="tsc:TSC_c09910"/>
<dbReference type="InterPro" id="IPR023881">
    <property type="entry name" value="Thiol_BshA"/>
</dbReference>
<protein>
    <submittedName>
        <fullName evidence="3">Glycosyltransferase</fullName>
    </submittedName>
</protein>
<feature type="domain" description="Glycosyltransferase subfamily 4-like N-terminal" evidence="2">
    <location>
        <begin position="27"/>
        <end position="186"/>
    </location>
</feature>
<dbReference type="STRING" id="743525.TSC_c09910"/>
<evidence type="ECO:0000313" key="4">
    <source>
        <dbReference type="Proteomes" id="UP000008087"/>
    </source>
</evidence>
<gene>
    <name evidence="3" type="ordered locus">TSC_c09910</name>
</gene>
<dbReference type="RefSeq" id="WP_015716893.1">
    <property type="nucleotide sequence ID" value="NC_014974.1"/>
</dbReference>
<dbReference type="PANTHER" id="PTHR45947">
    <property type="entry name" value="SULFOQUINOVOSYL TRANSFERASE SQD2"/>
    <property type="match status" value="1"/>
</dbReference>
<dbReference type="Proteomes" id="UP000008087">
    <property type="component" value="Chromosome"/>
</dbReference>
<feature type="domain" description="Glycosyl transferase family 1" evidence="1">
    <location>
        <begin position="192"/>
        <end position="354"/>
    </location>
</feature>
<organism evidence="3 4">
    <name type="scientific">Thermus scotoductus (strain ATCC 700910 / SA-01)</name>
    <dbReference type="NCBI Taxonomy" id="743525"/>
    <lineage>
        <taxon>Bacteria</taxon>
        <taxon>Thermotogati</taxon>
        <taxon>Deinococcota</taxon>
        <taxon>Deinococci</taxon>
        <taxon>Thermales</taxon>
        <taxon>Thermaceae</taxon>
        <taxon>Thermus</taxon>
    </lineage>
</organism>
<dbReference type="HOGENOM" id="CLU_009583_2_5_0"/>
<proteinExistence type="predicted"/>
<dbReference type="PANTHER" id="PTHR45947:SF3">
    <property type="entry name" value="SULFOQUINOVOSYL TRANSFERASE SQD2"/>
    <property type="match status" value="1"/>
</dbReference>
<evidence type="ECO:0000313" key="3">
    <source>
        <dbReference type="EMBL" id="ADW21616.1"/>
    </source>
</evidence>
<dbReference type="SUPFAM" id="SSF53756">
    <property type="entry name" value="UDP-Glycosyltransferase/glycogen phosphorylase"/>
    <property type="match status" value="1"/>
</dbReference>
<name>E8PPF0_THESS</name>